<reference evidence="5 6" key="1">
    <citation type="submission" date="2019-03" db="EMBL/GenBank/DDBJ databases">
        <title>Genomic Encyclopedia of Type Strains, Phase IV (KMG-IV): sequencing the most valuable type-strain genomes for metagenomic binning, comparative biology and taxonomic classification.</title>
        <authorList>
            <person name="Goeker M."/>
        </authorList>
    </citation>
    <scope>NUCLEOTIDE SEQUENCE [LARGE SCALE GENOMIC DNA]</scope>
    <source>
        <strain evidence="5 6">DSM 45707</strain>
    </source>
</reference>
<dbReference type="SUPFAM" id="SSF52540">
    <property type="entry name" value="P-loop containing nucleoside triphosphate hydrolases"/>
    <property type="match status" value="1"/>
</dbReference>
<dbReference type="OrthoDB" id="9804819at2"/>
<keyword evidence="6" id="KW-1185">Reference proteome</keyword>
<dbReference type="RefSeq" id="WP_131923325.1">
    <property type="nucleotide sequence ID" value="NZ_SMAG01000001.1"/>
</dbReference>
<dbReference type="InterPro" id="IPR003439">
    <property type="entry name" value="ABC_transporter-like_ATP-bd"/>
</dbReference>
<dbReference type="Pfam" id="PF00005">
    <property type="entry name" value="ABC_tran"/>
    <property type="match status" value="1"/>
</dbReference>
<gene>
    <name evidence="5" type="ORF">EDD58_101598</name>
</gene>
<dbReference type="EMBL" id="SMAG01000001">
    <property type="protein sequence ID" value="TCS96951.1"/>
    <property type="molecule type" value="Genomic_DNA"/>
</dbReference>
<dbReference type="PANTHER" id="PTHR42939:SF1">
    <property type="entry name" value="ABC TRANSPORTER ATP-BINDING PROTEIN ALBC-RELATED"/>
    <property type="match status" value="1"/>
</dbReference>
<evidence type="ECO:0000256" key="3">
    <source>
        <dbReference type="ARBA" id="ARBA00022840"/>
    </source>
</evidence>
<dbReference type="Proteomes" id="UP000294937">
    <property type="component" value="Unassembled WGS sequence"/>
</dbReference>
<evidence type="ECO:0000313" key="6">
    <source>
        <dbReference type="Proteomes" id="UP000294937"/>
    </source>
</evidence>
<evidence type="ECO:0000256" key="2">
    <source>
        <dbReference type="ARBA" id="ARBA00022741"/>
    </source>
</evidence>
<keyword evidence="3" id="KW-0067">ATP-binding</keyword>
<protein>
    <submittedName>
        <fullName evidence="5">ABC-type multidrug transport system ATPase subunit</fullName>
    </submittedName>
</protein>
<accession>A0A4R3LA15</accession>
<proteinExistence type="predicted"/>
<dbReference type="Gene3D" id="3.40.50.300">
    <property type="entry name" value="P-loop containing nucleotide triphosphate hydrolases"/>
    <property type="match status" value="1"/>
</dbReference>
<evidence type="ECO:0000313" key="5">
    <source>
        <dbReference type="EMBL" id="TCS96951.1"/>
    </source>
</evidence>
<organism evidence="5 6">
    <name type="scientific">Hazenella coriacea</name>
    <dbReference type="NCBI Taxonomy" id="1179467"/>
    <lineage>
        <taxon>Bacteria</taxon>
        <taxon>Bacillati</taxon>
        <taxon>Bacillota</taxon>
        <taxon>Bacilli</taxon>
        <taxon>Bacillales</taxon>
        <taxon>Thermoactinomycetaceae</taxon>
        <taxon>Hazenella</taxon>
    </lineage>
</organism>
<dbReference type="InterPro" id="IPR051782">
    <property type="entry name" value="ABC_Transporter_VariousFunc"/>
</dbReference>
<evidence type="ECO:0000256" key="1">
    <source>
        <dbReference type="ARBA" id="ARBA00022448"/>
    </source>
</evidence>
<dbReference type="PROSITE" id="PS00211">
    <property type="entry name" value="ABC_TRANSPORTER_1"/>
    <property type="match status" value="1"/>
</dbReference>
<evidence type="ECO:0000259" key="4">
    <source>
        <dbReference type="PROSITE" id="PS50893"/>
    </source>
</evidence>
<dbReference type="SMART" id="SM00382">
    <property type="entry name" value="AAA"/>
    <property type="match status" value="1"/>
</dbReference>
<dbReference type="PROSITE" id="PS50893">
    <property type="entry name" value="ABC_TRANSPORTER_2"/>
    <property type="match status" value="1"/>
</dbReference>
<dbReference type="GO" id="GO:0005524">
    <property type="term" value="F:ATP binding"/>
    <property type="evidence" value="ECO:0007669"/>
    <property type="project" value="UniProtKB-KW"/>
</dbReference>
<comment type="caution">
    <text evidence="5">The sequence shown here is derived from an EMBL/GenBank/DDBJ whole genome shotgun (WGS) entry which is preliminary data.</text>
</comment>
<dbReference type="GO" id="GO:0016887">
    <property type="term" value="F:ATP hydrolysis activity"/>
    <property type="evidence" value="ECO:0007669"/>
    <property type="project" value="InterPro"/>
</dbReference>
<dbReference type="InterPro" id="IPR003593">
    <property type="entry name" value="AAA+_ATPase"/>
</dbReference>
<dbReference type="InterPro" id="IPR027417">
    <property type="entry name" value="P-loop_NTPase"/>
</dbReference>
<keyword evidence="2" id="KW-0547">Nucleotide-binding</keyword>
<sequence>MIRMENVSKQYDGRRVIHQVQLHVKSGELFGLVGNNGAGKSTTIHLLAGIIHSTTGTIRILEEPPGHSAYFFQNVGIVTENQSYFNEMSALEHMLFFNKVKGQRQKRQQLREILRLVELDPTNQKTVQQFSQGMKKRLGIALALLSQPQILLFDEPTTSLDPSATSMVYSLFQDLAQQGTTLFLTSSHREECESICTRMGILENGSIRSLELNPT</sequence>
<keyword evidence="1" id="KW-0813">Transport</keyword>
<feature type="domain" description="ABC transporter" evidence="4">
    <location>
        <begin position="2"/>
        <end position="212"/>
    </location>
</feature>
<dbReference type="PANTHER" id="PTHR42939">
    <property type="entry name" value="ABC TRANSPORTER ATP-BINDING PROTEIN ALBC-RELATED"/>
    <property type="match status" value="1"/>
</dbReference>
<name>A0A4R3LA15_9BACL</name>
<dbReference type="InterPro" id="IPR017871">
    <property type="entry name" value="ABC_transporter-like_CS"/>
</dbReference>
<dbReference type="AlphaFoldDB" id="A0A4R3LA15"/>